<organism evidence="2 3">
    <name type="scientific">Lasius platythorax</name>
    <dbReference type="NCBI Taxonomy" id="488582"/>
    <lineage>
        <taxon>Eukaryota</taxon>
        <taxon>Metazoa</taxon>
        <taxon>Ecdysozoa</taxon>
        <taxon>Arthropoda</taxon>
        <taxon>Hexapoda</taxon>
        <taxon>Insecta</taxon>
        <taxon>Pterygota</taxon>
        <taxon>Neoptera</taxon>
        <taxon>Endopterygota</taxon>
        <taxon>Hymenoptera</taxon>
        <taxon>Apocrita</taxon>
        <taxon>Aculeata</taxon>
        <taxon>Formicoidea</taxon>
        <taxon>Formicidae</taxon>
        <taxon>Formicinae</taxon>
        <taxon>Lasius</taxon>
        <taxon>Lasius</taxon>
    </lineage>
</organism>
<evidence type="ECO:0000313" key="3">
    <source>
        <dbReference type="Proteomes" id="UP001497644"/>
    </source>
</evidence>
<proteinExistence type="predicted"/>
<protein>
    <submittedName>
        <fullName evidence="2">Uncharacterized protein</fullName>
    </submittedName>
</protein>
<name>A0AAV2N5M8_9HYME</name>
<evidence type="ECO:0000313" key="2">
    <source>
        <dbReference type="EMBL" id="CAL1674620.1"/>
    </source>
</evidence>
<keyword evidence="1" id="KW-0732">Signal</keyword>
<feature type="signal peptide" evidence="1">
    <location>
        <begin position="1"/>
        <end position="17"/>
    </location>
</feature>
<dbReference type="Proteomes" id="UP001497644">
    <property type="component" value="Chromosome 10"/>
</dbReference>
<keyword evidence="3" id="KW-1185">Reference proteome</keyword>
<feature type="chain" id="PRO_5043393745" evidence="1">
    <location>
        <begin position="18"/>
        <end position="280"/>
    </location>
</feature>
<sequence>MTILPVLFGTLVASIAAQDAKTLVFPPNGNGTSLEMGSKIEPALQPDMTLAVPTTLVVPPSQQPQQPMLPSDYFFPMPQQTFLHHRSENMPYGNIPYEYPNIGYPVAQSMDQSVVPSSKQLLIVSFIGLLLLLAILQNTLSSAKSKDAIMDLLSSRQKRDVYATHDFRSVTPEEEEILNNDARVRCIQRTICLENRKLFRDLGAPGKILAKHLTRDIEKSFKSPTGWDRLVKDAGAAGIRGDDCDVLYRDCDIPVTRKMHKVSDNVLTDDKDRDKFNSIR</sequence>
<evidence type="ECO:0000256" key="1">
    <source>
        <dbReference type="SAM" id="SignalP"/>
    </source>
</evidence>
<accession>A0AAV2N5M8</accession>
<dbReference type="EMBL" id="OZ034833">
    <property type="protein sequence ID" value="CAL1674620.1"/>
    <property type="molecule type" value="Genomic_DNA"/>
</dbReference>
<gene>
    <name evidence="2" type="ORF">LPLAT_LOCUS1199</name>
</gene>
<dbReference type="AlphaFoldDB" id="A0AAV2N5M8"/>
<reference evidence="2" key="1">
    <citation type="submission" date="2024-04" db="EMBL/GenBank/DDBJ databases">
        <authorList>
            <consortium name="Molecular Ecology Group"/>
        </authorList>
    </citation>
    <scope>NUCLEOTIDE SEQUENCE</scope>
</reference>